<dbReference type="InterPro" id="IPR013041">
    <property type="entry name" value="Clathrin_app_Ig-like_sf"/>
</dbReference>
<dbReference type="PANTHER" id="PTHR47180:SF1">
    <property type="entry name" value="ADP-RIBOSYLATION FACTOR-BINDING PROTEIN GGA1-RELATED"/>
    <property type="match status" value="1"/>
</dbReference>
<dbReference type="Pfam" id="PF00790">
    <property type="entry name" value="VHS"/>
    <property type="match status" value="1"/>
</dbReference>
<dbReference type="InterPro" id="IPR002014">
    <property type="entry name" value="VHS_dom"/>
</dbReference>
<dbReference type="EMBL" id="CP014501">
    <property type="protein sequence ID" value="ANB12655.1"/>
    <property type="molecule type" value="Genomic_DNA"/>
</dbReference>
<evidence type="ECO:0000256" key="4">
    <source>
        <dbReference type="ARBA" id="ARBA00023034"/>
    </source>
</evidence>
<evidence type="ECO:0000256" key="5">
    <source>
        <dbReference type="ARBA" id="ARBA00053552"/>
    </source>
</evidence>
<comment type="subcellular location">
    <subcellularLocation>
        <location evidence="1">Golgi apparatus</location>
        <location evidence="1">trans-Golgi network</location>
    </subcellularLocation>
</comment>
<dbReference type="GO" id="GO:0005802">
    <property type="term" value="C:trans-Golgi network"/>
    <property type="evidence" value="ECO:0007669"/>
    <property type="project" value="TreeGrafter"/>
</dbReference>
<keyword evidence="2" id="KW-0813">Transport</keyword>
<comment type="function">
    <text evidence="5">May play a role in the regulation of membrane traffic through the trans-Golgi network.</text>
</comment>
<dbReference type="InterPro" id="IPR052653">
    <property type="entry name" value="ARF-binding"/>
</dbReference>
<dbReference type="SUPFAM" id="SSF48464">
    <property type="entry name" value="ENTH/VHS domain"/>
    <property type="match status" value="1"/>
</dbReference>
<sequence>MAVLDICVKNCGYPFHLQISRKEFLNELVRRFPEKPPVAYSKTQLLILESIEEWRQTICRTSRYKDDLGYIRDMHRLLTYKGYIFPEINRDDAAVLNPSDSLRSAQELEQEEKEAQSAKLQELIRRGTPADLQEANRLMSVMAGFRENKTDYRAKAAKDLDKLRRKAEILEEMLDHHQAENTIPDDGDDVFSDLISALKTARPKIQKMIDQEGEEDEEAVTKLLGLNDYIQSLIEKYDFLKNGDFTNAGQVAVNPIPGTEEGRRKRNVNNKAALIESLIDIDGDDNDAGIGSSSSTGATGGTSQQQNTGSASEDLLGAFDNLSFGGSGANTATGSGAGSGGFGNGFGQGGNISLGISTPSPPPSTISGSQLSIPTAPSLIGDFGTNSVYSGMSTPSLTTGTATIASTLLTASAGNATPKTHSRTSSLLDDSDWTNFESGSSSHAAGASAYPKSDVAVLDSTALSIHFDVVRQSGTEVSIKAIFSNKSATQPISNLNFQLAAPKSQLLRMEPQSGSNLPPLSQAGVVQNVRLTLSQPSEPGSAKLKLKWKVFFVLGPDSKELSGTIDNINV</sequence>
<dbReference type="SMART" id="SM00288">
    <property type="entry name" value="VHS"/>
    <property type="match status" value="1"/>
</dbReference>
<evidence type="ECO:0000256" key="6">
    <source>
        <dbReference type="SAM" id="Coils"/>
    </source>
</evidence>
<keyword evidence="4" id="KW-0333">Golgi apparatus</keyword>
<dbReference type="FunFam" id="1.25.40.90:FF:000008">
    <property type="entry name" value="VHS domain protein"/>
    <property type="match status" value="1"/>
</dbReference>
<dbReference type="FunFam" id="1.20.5.170:FF:000024">
    <property type="entry name" value="VHS domain-containing protein"/>
    <property type="match status" value="1"/>
</dbReference>
<dbReference type="Pfam" id="PF03127">
    <property type="entry name" value="GAT"/>
    <property type="match status" value="1"/>
</dbReference>
<dbReference type="Proteomes" id="UP000189580">
    <property type="component" value="Chromosome a"/>
</dbReference>
<dbReference type="RefSeq" id="XP_018735132.1">
    <property type="nucleotide sequence ID" value="XM_018882888.1"/>
</dbReference>
<dbReference type="OrthoDB" id="2018246at2759"/>
<dbReference type="InterPro" id="IPR008152">
    <property type="entry name" value="Clathrin_a/b/g-adaptin_app_Ig"/>
</dbReference>
<dbReference type="SUPFAM" id="SSF89009">
    <property type="entry name" value="GAT-like domain"/>
    <property type="match status" value="1"/>
</dbReference>
<dbReference type="SUPFAM" id="SSF49348">
    <property type="entry name" value="Clathrin adaptor appendage domain"/>
    <property type="match status" value="1"/>
</dbReference>
<accession>A0A167D9S4</accession>
<dbReference type="Gene3D" id="2.60.40.1230">
    <property type="match status" value="1"/>
</dbReference>
<name>A0A167D9S4_9ASCO</name>
<gene>
    <name evidence="11" type="primary">GGA2</name>
    <name evidence="11" type="ORF">AWJ20_917</name>
</gene>
<dbReference type="InterPro" id="IPR038425">
    <property type="entry name" value="GAT_sf"/>
</dbReference>
<dbReference type="PROSITE" id="PS50179">
    <property type="entry name" value="VHS"/>
    <property type="match status" value="1"/>
</dbReference>
<dbReference type="GO" id="GO:0005829">
    <property type="term" value="C:cytosol"/>
    <property type="evidence" value="ECO:0007669"/>
    <property type="project" value="GOC"/>
</dbReference>
<dbReference type="GO" id="GO:0043328">
    <property type="term" value="P:protein transport to vacuole involved in ubiquitin-dependent protein catabolic process via the multivesicular body sorting pathway"/>
    <property type="evidence" value="ECO:0007669"/>
    <property type="project" value="TreeGrafter"/>
</dbReference>
<protein>
    <submittedName>
        <fullName evidence="11">Gga2p</fullName>
    </submittedName>
</protein>
<dbReference type="GO" id="GO:0006896">
    <property type="term" value="P:Golgi to vacuole transport"/>
    <property type="evidence" value="ECO:0007669"/>
    <property type="project" value="TreeGrafter"/>
</dbReference>
<dbReference type="GO" id="GO:0006895">
    <property type="term" value="P:Golgi to endosome transport"/>
    <property type="evidence" value="ECO:0007669"/>
    <property type="project" value="UniProtKB-ARBA"/>
</dbReference>
<evidence type="ECO:0000256" key="1">
    <source>
        <dbReference type="ARBA" id="ARBA00004601"/>
    </source>
</evidence>
<keyword evidence="12" id="KW-1185">Reference proteome</keyword>
<dbReference type="PROSITE" id="PS50909">
    <property type="entry name" value="GAT"/>
    <property type="match status" value="1"/>
</dbReference>
<feature type="compositionally biased region" description="Low complexity" evidence="7">
    <location>
        <begin position="288"/>
        <end position="310"/>
    </location>
</feature>
<keyword evidence="3" id="KW-0653">Protein transport</keyword>
<evidence type="ECO:0000313" key="11">
    <source>
        <dbReference type="EMBL" id="ANB12655.1"/>
    </source>
</evidence>
<feature type="coiled-coil region" evidence="6">
    <location>
        <begin position="153"/>
        <end position="180"/>
    </location>
</feature>
<evidence type="ECO:0000313" key="12">
    <source>
        <dbReference type="Proteomes" id="UP000189580"/>
    </source>
</evidence>
<evidence type="ECO:0000256" key="7">
    <source>
        <dbReference type="SAM" id="MobiDB-lite"/>
    </source>
</evidence>
<evidence type="ECO:0000259" key="8">
    <source>
        <dbReference type="PROSITE" id="PS50179"/>
    </source>
</evidence>
<dbReference type="Gene3D" id="1.25.40.90">
    <property type="match status" value="1"/>
</dbReference>
<evidence type="ECO:0000259" key="10">
    <source>
        <dbReference type="PROSITE" id="PS50909"/>
    </source>
</evidence>
<dbReference type="GeneID" id="30038002"/>
<proteinExistence type="predicted"/>
<feature type="region of interest" description="Disordered" evidence="7">
    <location>
        <begin position="285"/>
        <end position="310"/>
    </location>
</feature>
<dbReference type="CDD" id="cd14235">
    <property type="entry name" value="GAT_GGA_fungi"/>
    <property type="match status" value="1"/>
</dbReference>
<dbReference type="Pfam" id="PF02883">
    <property type="entry name" value="Alpha_adaptinC2"/>
    <property type="match status" value="1"/>
</dbReference>
<dbReference type="PROSITE" id="PS50180">
    <property type="entry name" value="GAE"/>
    <property type="match status" value="1"/>
</dbReference>
<dbReference type="GO" id="GO:0043130">
    <property type="term" value="F:ubiquitin binding"/>
    <property type="evidence" value="ECO:0007669"/>
    <property type="project" value="InterPro"/>
</dbReference>
<reference evidence="11 12" key="1">
    <citation type="submission" date="2016-02" db="EMBL/GenBank/DDBJ databases">
        <title>Complete genome sequence and transcriptome regulation of the pentose utilising yeast Sugiyamaella lignohabitans.</title>
        <authorList>
            <person name="Bellasio M."/>
            <person name="Peymann A."/>
            <person name="Valli M."/>
            <person name="Sipitzky M."/>
            <person name="Graf A."/>
            <person name="Sauer M."/>
            <person name="Marx H."/>
            <person name="Mattanovich D."/>
        </authorList>
    </citation>
    <scope>NUCLEOTIDE SEQUENCE [LARGE SCALE GENOMIC DNA]</scope>
    <source>
        <strain evidence="11 12">CBS 10342</strain>
    </source>
</reference>
<dbReference type="SMART" id="SM00809">
    <property type="entry name" value="Alpha_adaptinC2"/>
    <property type="match status" value="1"/>
</dbReference>
<evidence type="ECO:0000256" key="2">
    <source>
        <dbReference type="ARBA" id="ARBA00022448"/>
    </source>
</evidence>
<dbReference type="InterPro" id="IPR008153">
    <property type="entry name" value="GAE_dom"/>
</dbReference>
<feature type="domain" description="GAT" evidence="10">
    <location>
        <begin position="113"/>
        <end position="242"/>
    </location>
</feature>
<evidence type="ECO:0000259" key="9">
    <source>
        <dbReference type="PROSITE" id="PS50180"/>
    </source>
</evidence>
<feature type="domain" description="VHS" evidence="8">
    <location>
        <begin position="1"/>
        <end position="86"/>
    </location>
</feature>
<feature type="region of interest" description="Disordered" evidence="7">
    <location>
        <begin position="352"/>
        <end position="373"/>
    </location>
</feature>
<dbReference type="AlphaFoldDB" id="A0A167D9S4"/>
<dbReference type="InterPro" id="IPR008942">
    <property type="entry name" value="ENTH_VHS"/>
</dbReference>
<organism evidence="11 12">
    <name type="scientific">Sugiyamaella lignohabitans</name>
    <dbReference type="NCBI Taxonomy" id="796027"/>
    <lineage>
        <taxon>Eukaryota</taxon>
        <taxon>Fungi</taxon>
        <taxon>Dikarya</taxon>
        <taxon>Ascomycota</taxon>
        <taxon>Saccharomycotina</taxon>
        <taxon>Dipodascomycetes</taxon>
        <taxon>Dipodascales</taxon>
        <taxon>Trichomonascaceae</taxon>
        <taxon>Sugiyamaella</taxon>
    </lineage>
</organism>
<dbReference type="InterPro" id="IPR004152">
    <property type="entry name" value="GAT_dom"/>
</dbReference>
<feature type="domain" description="GAE" evidence="9">
    <location>
        <begin position="448"/>
        <end position="569"/>
    </location>
</feature>
<dbReference type="KEGG" id="slb:AWJ20_917"/>
<dbReference type="Gene3D" id="1.20.58.160">
    <property type="match status" value="1"/>
</dbReference>
<keyword evidence="6" id="KW-0175">Coiled coil</keyword>
<dbReference type="GO" id="GO:0035091">
    <property type="term" value="F:phosphatidylinositol binding"/>
    <property type="evidence" value="ECO:0007669"/>
    <property type="project" value="InterPro"/>
</dbReference>
<dbReference type="PANTHER" id="PTHR47180">
    <property type="entry name" value="ADP-RIBOSYLATION FACTOR-BINDING PROTEIN GGA1-RELATED"/>
    <property type="match status" value="1"/>
</dbReference>
<evidence type="ECO:0000256" key="3">
    <source>
        <dbReference type="ARBA" id="ARBA00022927"/>
    </source>
</evidence>